<keyword evidence="1" id="KW-1133">Transmembrane helix</keyword>
<accession>A0A395JM09</accession>
<dbReference type="OrthoDB" id="8479187at2"/>
<evidence type="ECO:0000313" key="2">
    <source>
        <dbReference type="EMBL" id="RBP51741.1"/>
    </source>
</evidence>
<dbReference type="RefSeq" id="WP_113954485.1">
    <property type="nucleotide sequence ID" value="NZ_QNRT01000002.1"/>
</dbReference>
<feature type="transmembrane region" description="Helical" evidence="1">
    <location>
        <begin position="57"/>
        <end position="79"/>
    </location>
</feature>
<dbReference type="InterPro" id="IPR021354">
    <property type="entry name" value="DUF2975"/>
</dbReference>
<sequence length="173" mass="19567">MTKQLSTIIYWACLIALLLLPIGACYLLFQLPILSQLAQQNLNLPISWESVSREQWIVVWALGVAYASIGWLGIYFLRIPFTNFARGELFTYRNTKNLRSFAKCLLAQTLLTPIFHACLSVVLSWNHPAGQKILSITMGSNELRSISLALIIWVVSDILLAGEQLKLENQQFI</sequence>
<dbReference type="Proteomes" id="UP000253083">
    <property type="component" value="Unassembled WGS sequence"/>
</dbReference>
<dbReference type="AlphaFoldDB" id="A0A395JM09"/>
<organism evidence="2 3">
    <name type="scientific">Arenicella xantha</name>
    <dbReference type="NCBI Taxonomy" id="644221"/>
    <lineage>
        <taxon>Bacteria</taxon>
        <taxon>Pseudomonadati</taxon>
        <taxon>Pseudomonadota</taxon>
        <taxon>Gammaproteobacteria</taxon>
        <taxon>Arenicellales</taxon>
        <taxon>Arenicellaceae</taxon>
        <taxon>Arenicella</taxon>
    </lineage>
</organism>
<feature type="transmembrane region" description="Helical" evidence="1">
    <location>
        <begin position="7"/>
        <end position="29"/>
    </location>
</feature>
<dbReference type="EMBL" id="QNRT01000002">
    <property type="protein sequence ID" value="RBP51741.1"/>
    <property type="molecule type" value="Genomic_DNA"/>
</dbReference>
<protein>
    <submittedName>
        <fullName evidence="2">DUF2975 family protein</fullName>
    </submittedName>
</protein>
<feature type="transmembrane region" description="Helical" evidence="1">
    <location>
        <begin position="100"/>
        <end position="123"/>
    </location>
</feature>
<dbReference type="InParanoid" id="A0A395JM09"/>
<evidence type="ECO:0000313" key="3">
    <source>
        <dbReference type="Proteomes" id="UP000253083"/>
    </source>
</evidence>
<reference evidence="2 3" key="1">
    <citation type="submission" date="2018-06" db="EMBL/GenBank/DDBJ databases">
        <title>Genomic Encyclopedia of Type Strains, Phase IV (KMG-IV): sequencing the most valuable type-strain genomes for metagenomic binning, comparative biology and taxonomic classification.</title>
        <authorList>
            <person name="Goeker M."/>
        </authorList>
    </citation>
    <scope>NUCLEOTIDE SEQUENCE [LARGE SCALE GENOMIC DNA]</scope>
    <source>
        <strain evidence="2 3">DSM 24032</strain>
    </source>
</reference>
<proteinExistence type="predicted"/>
<evidence type="ECO:0000256" key="1">
    <source>
        <dbReference type="SAM" id="Phobius"/>
    </source>
</evidence>
<keyword evidence="3" id="KW-1185">Reference proteome</keyword>
<comment type="caution">
    <text evidence="2">The sequence shown here is derived from an EMBL/GenBank/DDBJ whole genome shotgun (WGS) entry which is preliminary data.</text>
</comment>
<name>A0A395JM09_9GAMM</name>
<keyword evidence="1" id="KW-0812">Transmembrane</keyword>
<feature type="transmembrane region" description="Helical" evidence="1">
    <location>
        <begin position="143"/>
        <end position="162"/>
    </location>
</feature>
<dbReference type="Pfam" id="PF11188">
    <property type="entry name" value="DUF2975"/>
    <property type="match status" value="1"/>
</dbReference>
<keyword evidence="1" id="KW-0472">Membrane</keyword>
<gene>
    <name evidence="2" type="ORF">DFR28_1021174</name>
</gene>